<evidence type="ECO:0000259" key="5">
    <source>
        <dbReference type="SMART" id="SM00576"/>
    </source>
</evidence>
<keyword evidence="4" id="KW-0539">Nucleus</keyword>
<gene>
    <name evidence="6" type="ORF">HG535_0H01980</name>
</gene>
<evidence type="ECO:0000256" key="3">
    <source>
        <dbReference type="ARBA" id="ARBA00023163"/>
    </source>
</evidence>
<keyword evidence="3" id="KW-0804">Transcription</keyword>
<dbReference type="OrthoDB" id="5402929at2759"/>
<evidence type="ECO:0000256" key="1">
    <source>
        <dbReference type="ARBA" id="ARBA00004123"/>
    </source>
</evidence>
<dbReference type="InterPro" id="IPR009072">
    <property type="entry name" value="Histone-fold"/>
</dbReference>
<dbReference type="EMBL" id="CP058611">
    <property type="protein sequence ID" value="QLG74871.1"/>
    <property type="molecule type" value="Genomic_DNA"/>
</dbReference>
<dbReference type="KEGG" id="zmk:HG535_0H01980"/>
<keyword evidence="7" id="KW-1185">Reference proteome</keyword>
<dbReference type="SMART" id="SM00576">
    <property type="entry name" value="BTP"/>
    <property type="match status" value="1"/>
</dbReference>
<dbReference type="Proteomes" id="UP000509704">
    <property type="component" value="Chromosome 8"/>
</dbReference>
<dbReference type="AlphaFoldDB" id="A0A7H9B801"/>
<sequence>MTSNHDFYFGLLKVSIIQLLKSHGFERAKPSSVDTLTDLYIRYLGLLTAEIIKLAQARVGPSDTIALQDITIAFQNLGLIKPVDVLDVYDENPELPSDMGVRKFKDWCLNNPQEKGARIVAFPTGDLLRTTARTSKPLSLIPEYINQLQNDSNKEGSKENSEEEKLIEELINNGDVDDWIRLVIARQRINLAKRITGKEPRDIESLPSIAGLKHSVLEKQFQNSASLISNNQLLPTPANTPKEDLTPTLNRGIELMKMLPIMRPDCRIENVELSYDNIPDDVEVNEDMDDQIEDAVNGEQIEIPMDGNDYDDENHMGAFTLDPNMDTQFDELEDMNNTFQRRESLDLGEQQHSLRFNLNEF</sequence>
<dbReference type="InterPro" id="IPR006565">
    <property type="entry name" value="BTP"/>
</dbReference>
<dbReference type="Pfam" id="PF07524">
    <property type="entry name" value="Bromo_TP"/>
    <property type="match status" value="1"/>
</dbReference>
<organism evidence="6 7">
    <name type="scientific">Zygotorulaspora mrakii</name>
    <name type="common">Zygosaccharomyces mrakii</name>
    <dbReference type="NCBI Taxonomy" id="42260"/>
    <lineage>
        <taxon>Eukaryota</taxon>
        <taxon>Fungi</taxon>
        <taxon>Dikarya</taxon>
        <taxon>Ascomycota</taxon>
        <taxon>Saccharomycotina</taxon>
        <taxon>Saccharomycetes</taxon>
        <taxon>Saccharomycetales</taxon>
        <taxon>Saccharomycetaceae</taxon>
        <taxon>Zygotorulaspora</taxon>
    </lineage>
</organism>
<name>A0A7H9B801_ZYGMR</name>
<dbReference type="GeneID" id="59238674"/>
<comment type="subcellular location">
    <subcellularLocation>
        <location evidence="1">Nucleus</location>
    </subcellularLocation>
</comment>
<evidence type="ECO:0000313" key="7">
    <source>
        <dbReference type="Proteomes" id="UP000509704"/>
    </source>
</evidence>
<dbReference type="RefSeq" id="XP_037146596.1">
    <property type="nucleotide sequence ID" value="XM_037290701.1"/>
</dbReference>
<proteinExistence type="predicted"/>
<evidence type="ECO:0000256" key="2">
    <source>
        <dbReference type="ARBA" id="ARBA00023015"/>
    </source>
</evidence>
<keyword evidence="2" id="KW-0805">Transcription regulation</keyword>
<accession>A0A7H9B801</accession>
<dbReference type="CDD" id="cd00076">
    <property type="entry name" value="HFD_SF"/>
    <property type="match status" value="1"/>
</dbReference>
<dbReference type="Gene3D" id="1.10.20.10">
    <property type="entry name" value="Histone, subunit A"/>
    <property type="match status" value="1"/>
</dbReference>
<dbReference type="GO" id="GO:0046982">
    <property type="term" value="F:protein heterodimerization activity"/>
    <property type="evidence" value="ECO:0007669"/>
    <property type="project" value="InterPro"/>
</dbReference>
<evidence type="ECO:0000256" key="4">
    <source>
        <dbReference type="ARBA" id="ARBA00023242"/>
    </source>
</evidence>
<reference evidence="6 7" key="1">
    <citation type="submission" date="2020-07" db="EMBL/GenBank/DDBJ databases">
        <title>The yeast mating-type switching endonuclease HO is a domesticated member of an unorthodox homing genetic element family.</title>
        <authorList>
            <person name="Coughlan A.Y."/>
            <person name="Lombardi L."/>
            <person name="Braun-Galleani S."/>
            <person name="Martos A.R."/>
            <person name="Galeote V."/>
            <person name="Bigey F."/>
            <person name="Dequin S."/>
            <person name="Byrne K.P."/>
            <person name="Wolfe K.H."/>
        </authorList>
    </citation>
    <scope>NUCLEOTIDE SEQUENCE [LARGE SCALE GENOMIC DNA]</scope>
    <source>
        <strain evidence="6 7">NRRL Y-6702</strain>
    </source>
</reference>
<feature type="domain" description="Bromodomain associated" evidence="5">
    <location>
        <begin position="5"/>
        <end position="83"/>
    </location>
</feature>
<evidence type="ECO:0000313" key="6">
    <source>
        <dbReference type="EMBL" id="QLG74871.1"/>
    </source>
</evidence>
<protein>
    <recommendedName>
        <fullName evidence="5">Bromodomain associated domain-containing protein</fullName>
    </recommendedName>
</protein>
<dbReference type="GO" id="GO:0005634">
    <property type="term" value="C:nucleus"/>
    <property type="evidence" value="ECO:0007669"/>
    <property type="project" value="UniProtKB-SubCell"/>
</dbReference>